<protein>
    <recommendedName>
        <fullName evidence="3">DUF1127 domain-containing protein</fullName>
    </recommendedName>
</protein>
<evidence type="ECO:0000313" key="1">
    <source>
        <dbReference type="EMBL" id="MCG7504294.1"/>
    </source>
</evidence>
<proteinExistence type="predicted"/>
<gene>
    <name evidence="1" type="ORF">L4923_04600</name>
</gene>
<evidence type="ECO:0008006" key="3">
    <source>
        <dbReference type="Google" id="ProtNLM"/>
    </source>
</evidence>
<dbReference type="EMBL" id="JAKREW010000002">
    <property type="protein sequence ID" value="MCG7504294.1"/>
    <property type="molecule type" value="Genomic_DNA"/>
</dbReference>
<comment type="caution">
    <text evidence="1">The sequence shown here is derived from an EMBL/GenBank/DDBJ whole genome shotgun (WGS) entry which is preliminary data.</text>
</comment>
<organism evidence="1 2">
    <name type="scientific">Mesorhizobium retamae</name>
    <dbReference type="NCBI Taxonomy" id="2912854"/>
    <lineage>
        <taxon>Bacteria</taxon>
        <taxon>Pseudomonadati</taxon>
        <taxon>Pseudomonadota</taxon>
        <taxon>Alphaproteobacteria</taxon>
        <taxon>Hyphomicrobiales</taxon>
        <taxon>Phyllobacteriaceae</taxon>
        <taxon>Mesorhizobium</taxon>
    </lineage>
</organism>
<dbReference type="Proteomes" id="UP001201701">
    <property type="component" value="Unassembled WGS sequence"/>
</dbReference>
<reference evidence="1 2" key="1">
    <citation type="submission" date="2022-02" db="EMBL/GenBank/DDBJ databases">
        <title>Draft genome sequence of Mezorhizobium retamae strain IRAMC:0171 isolated from Retama raetam nodules.</title>
        <authorList>
            <person name="Bengaied R."/>
            <person name="Sbissi I."/>
            <person name="Huber K."/>
            <person name="Ghodbane F."/>
            <person name="Nouioui I."/>
            <person name="Tarhouni M."/>
            <person name="Gtari M."/>
        </authorList>
    </citation>
    <scope>NUCLEOTIDE SEQUENCE [LARGE SCALE GENOMIC DNA]</scope>
    <source>
        <strain evidence="1 2">IRAMC:0171</strain>
    </source>
</reference>
<accession>A0ABS9QA50</accession>
<evidence type="ECO:0000313" key="2">
    <source>
        <dbReference type="Proteomes" id="UP001201701"/>
    </source>
</evidence>
<sequence length="82" mass="9363">MSVIVLKSQPLRPSRIQPVLDWLRQARVAASLPLQNAEALSDSYLRDIGLRREDVARPVAEEPQRLGLLDLGWQAPQRPKRR</sequence>
<dbReference type="RefSeq" id="WP_239362383.1">
    <property type="nucleotide sequence ID" value="NZ_JAKREW010000002.1"/>
</dbReference>
<name>A0ABS9QA50_9HYPH</name>
<keyword evidence="2" id="KW-1185">Reference proteome</keyword>